<dbReference type="EMBL" id="JAAOAS010000066">
    <property type="protein sequence ID" value="KAF5598244.1"/>
    <property type="molecule type" value="Genomic_DNA"/>
</dbReference>
<sequence>MIRFTDALALASGYSAQQLSMASTSAKKNKAWKEGRNVVLKIKIDPDARRMLSPDAILSKCAKLGPPFNAIKSVHFPPLEMDRVLLIVRSDFDARQIRMHEEKLKAIINAPPGEVLPQEFHISPADITRADVDKMKTSKNKAFGDRATRARLKKPKQHLEFWKRETGLNIDRA</sequence>
<evidence type="ECO:0000313" key="2">
    <source>
        <dbReference type="Proteomes" id="UP000546213"/>
    </source>
</evidence>
<comment type="caution">
    <text evidence="1">The sequence shown here is derived from an EMBL/GenBank/DDBJ whole genome shotgun (WGS) entry which is preliminary data.</text>
</comment>
<reference evidence="1 2" key="1">
    <citation type="submission" date="2020-05" db="EMBL/GenBank/DDBJ databases">
        <title>Identification and distribution of gene clusters putatively required for synthesis of sphingolipid metabolism inhibitors in phylogenetically diverse species of the filamentous fungus Fusarium.</title>
        <authorList>
            <person name="Kim H.-S."/>
            <person name="Busman M."/>
            <person name="Brown D.W."/>
            <person name="Divon H."/>
            <person name="Uhlig S."/>
            <person name="Proctor R.H."/>
        </authorList>
    </citation>
    <scope>NUCLEOTIDE SEQUENCE [LARGE SCALE GENOMIC DNA]</scope>
    <source>
        <strain evidence="1 2">NRRL 36939</strain>
    </source>
</reference>
<keyword evidence="2" id="KW-1185">Reference proteome</keyword>
<accession>A0A8H5PKN0</accession>
<dbReference type="AlphaFoldDB" id="A0A8H5PKN0"/>
<gene>
    <name evidence="1" type="ORF">FPCIR_3266</name>
</gene>
<dbReference type="OrthoDB" id="5107053at2759"/>
<dbReference type="Proteomes" id="UP000546213">
    <property type="component" value="Unassembled WGS sequence"/>
</dbReference>
<name>A0A8H5PKN0_9HYPO</name>
<organism evidence="1 2">
    <name type="scientific">Fusarium pseudocircinatum</name>
    <dbReference type="NCBI Taxonomy" id="56676"/>
    <lineage>
        <taxon>Eukaryota</taxon>
        <taxon>Fungi</taxon>
        <taxon>Dikarya</taxon>
        <taxon>Ascomycota</taxon>
        <taxon>Pezizomycotina</taxon>
        <taxon>Sordariomycetes</taxon>
        <taxon>Hypocreomycetidae</taxon>
        <taxon>Hypocreales</taxon>
        <taxon>Nectriaceae</taxon>
        <taxon>Fusarium</taxon>
        <taxon>Fusarium fujikuroi species complex</taxon>
    </lineage>
</organism>
<evidence type="ECO:0000313" key="1">
    <source>
        <dbReference type="EMBL" id="KAF5598244.1"/>
    </source>
</evidence>
<protein>
    <submittedName>
        <fullName evidence="1">Uncharacterized protein</fullName>
    </submittedName>
</protein>
<proteinExistence type="predicted"/>